<feature type="compositionally biased region" description="Polar residues" evidence="1">
    <location>
        <begin position="52"/>
        <end position="63"/>
    </location>
</feature>
<reference evidence="2 3" key="1">
    <citation type="journal article" date="2023" name="Insect Mol. Biol.">
        <title>Genome sequencing provides insights into the evolution of gene families encoding plant cell wall-degrading enzymes in longhorned beetles.</title>
        <authorList>
            <person name="Shin N.R."/>
            <person name="Okamura Y."/>
            <person name="Kirsch R."/>
            <person name="Pauchet Y."/>
        </authorList>
    </citation>
    <scope>NUCLEOTIDE SEQUENCE [LARGE SCALE GENOMIC DNA]</scope>
    <source>
        <strain evidence="2">EAD_L_NR</strain>
    </source>
</reference>
<evidence type="ECO:0000313" key="2">
    <source>
        <dbReference type="EMBL" id="KAJ8916859.1"/>
    </source>
</evidence>
<comment type="caution">
    <text evidence="2">The sequence shown here is derived from an EMBL/GenBank/DDBJ whole genome shotgun (WGS) entry which is preliminary data.</text>
</comment>
<organism evidence="2 3">
    <name type="scientific">Exocentrus adspersus</name>
    <dbReference type="NCBI Taxonomy" id="1586481"/>
    <lineage>
        <taxon>Eukaryota</taxon>
        <taxon>Metazoa</taxon>
        <taxon>Ecdysozoa</taxon>
        <taxon>Arthropoda</taxon>
        <taxon>Hexapoda</taxon>
        <taxon>Insecta</taxon>
        <taxon>Pterygota</taxon>
        <taxon>Neoptera</taxon>
        <taxon>Endopterygota</taxon>
        <taxon>Coleoptera</taxon>
        <taxon>Polyphaga</taxon>
        <taxon>Cucujiformia</taxon>
        <taxon>Chrysomeloidea</taxon>
        <taxon>Cerambycidae</taxon>
        <taxon>Lamiinae</taxon>
        <taxon>Acanthocinini</taxon>
        <taxon>Exocentrus</taxon>
    </lineage>
</organism>
<dbReference type="Proteomes" id="UP001159042">
    <property type="component" value="Unassembled WGS sequence"/>
</dbReference>
<gene>
    <name evidence="2" type="ORF">NQ315_005866</name>
</gene>
<name>A0AAV8VS58_9CUCU</name>
<evidence type="ECO:0000313" key="3">
    <source>
        <dbReference type="Proteomes" id="UP001159042"/>
    </source>
</evidence>
<keyword evidence="3" id="KW-1185">Reference proteome</keyword>
<evidence type="ECO:0000256" key="1">
    <source>
        <dbReference type="SAM" id="MobiDB-lite"/>
    </source>
</evidence>
<dbReference type="AlphaFoldDB" id="A0AAV8VS58"/>
<proteinExistence type="predicted"/>
<protein>
    <submittedName>
        <fullName evidence="2">Uncharacterized protein</fullName>
    </submittedName>
</protein>
<sequence>MADIEARREARRRKILENSERRLKKISGVEERNSRSELDGINLNTSYVVESESILGTNSTSDNSEGEDNHQLQDNGPYDSLELQTIFYNPRSVANESVSNCYVEVTEDKGYYTNNEQI</sequence>
<feature type="region of interest" description="Disordered" evidence="1">
    <location>
        <begin position="52"/>
        <end position="78"/>
    </location>
</feature>
<accession>A0AAV8VS58</accession>
<dbReference type="EMBL" id="JANEYG010000039">
    <property type="protein sequence ID" value="KAJ8916859.1"/>
    <property type="molecule type" value="Genomic_DNA"/>
</dbReference>